<dbReference type="Proteomes" id="UP000322234">
    <property type="component" value="Unassembled WGS sequence"/>
</dbReference>
<sequence length="306" mass="33930">MPRCLWSQEITTGKEEEAVTLKRATQWQEPLGKPACCSIAVLHHHAQVCGGTLRDLQGQHPTDGRARRVDKPRHSGSRLVVRQEVTDKQNRAHGVRTPEVLLPCCTLASWPFPDVGVHSKQREPRQEERTGGGWRLLCCGASLPEPALGSSPDFYAPDVGKQRWVWLVRTKQDSRRCDTSLQQITPAEKQQILERWLASRELALSPNLNAAVAMTAHECRRTEGPQLGTHPLPNLARNDAGSREGGCDVNAEDPKAGDREMEKALDLPNQLEHAEAAHTEQNMQSPRDCTTQAPAGLLLSFICLFC</sequence>
<evidence type="ECO:0000313" key="2">
    <source>
        <dbReference type="EMBL" id="MXQ88850.1"/>
    </source>
</evidence>
<accession>A0A6B0RFS3</accession>
<keyword evidence="3" id="KW-1185">Reference proteome</keyword>
<dbReference type="EMBL" id="VBQZ03000050">
    <property type="protein sequence ID" value="MXQ88850.1"/>
    <property type="molecule type" value="Genomic_DNA"/>
</dbReference>
<proteinExistence type="predicted"/>
<organism evidence="2 3">
    <name type="scientific">Bos mutus</name>
    <name type="common">wild yak</name>
    <dbReference type="NCBI Taxonomy" id="72004"/>
    <lineage>
        <taxon>Eukaryota</taxon>
        <taxon>Metazoa</taxon>
        <taxon>Chordata</taxon>
        <taxon>Craniata</taxon>
        <taxon>Vertebrata</taxon>
        <taxon>Euteleostomi</taxon>
        <taxon>Mammalia</taxon>
        <taxon>Eutheria</taxon>
        <taxon>Laurasiatheria</taxon>
        <taxon>Artiodactyla</taxon>
        <taxon>Ruminantia</taxon>
        <taxon>Pecora</taxon>
        <taxon>Bovidae</taxon>
        <taxon>Bovinae</taxon>
        <taxon>Bos</taxon>
    </lineage>
</organism>
<feature type="region of interest" description="Disordered" evidence="1">
    <location>
        <begin position="223"/>
        <end position="260"/>
    </location>
</feature>
<reference evidence="2" key="1">
    <citation type="submission" date="2019-10" db="EMBL/GenBank/DDBJ databases">
        <title>The sequence and de novo assembly of the wild yak genome.</title>
        <authorList>
            <person name="Liu Y."/>
        </authorList>
    </citation>
    <scope>NUCLEOTIDE SEQUENCE [LARGE SCALE GENOMIC DNA]</scope>
    <source>
        <strain evidence="2">WY2019</strain>
    </source>
</reference>
<protein>
    <submittedName>
        <fullName evidence="2">Uncharacterized protein</fullName>
    </submittedName>
</protein>
<gene>
    <name evidence="2" type="ORF">E5288_WYG012240</name>
</gene>
<evidence type="ECO:0000313" key="3">
    <source>
        <dbReference type="Proteomes" id="UP000322234"/>
    </source>
</evidence>
<dbReference type="AlphaFoldDB" id="A0A6B0RFS3"/>
<name>A0A6B0RFS3_9CETA</name>
<evidence type="ECO:0000256" key="1">
    <source>
        <dbReference type="SAM" id="MobiDB-lite"/>
    </source>
</evidence>
<feature type="compositionally biased region" description="Basic and acidic residues" evidence="1">
    <location>
        <begin position="240"/>
        <end position="260"/>
    </location>
</feature>
<comment type="caution">
    <text evidence="2">The sequence shown here is derived from an EMBL/GenBank/DDBJ whole genome shotgun (WGS) entry which is preliminary data.</text>
</comment>